<comment type="subcellular location">
    <subcellularLocation>
        <location evidence="1">Golgi apparatus membrane</location>
        <topology evidence="1">Peripheral membrane protein</topology>
    </subcellularLocation>
</comment>
<evidence type="ECO:0000256" key="3">
    <source>
        <dbReference type="ARBA" id="ARBA00022448"/>
    </source>
</evidence>
<evidence type="ECO:0000256" key="4">
    <source>
        <dbReference type="ARBA" id="ARBA00022927"/>
    </source>
</evidence>
<sequence>MDNLDDDWDLPVSKNISRELFATYAENEAFDVDNFLLENNFHYVPLDTLSKDLTLLTQEVDRALLDASSQSYDDFVKLCDQFSDNAETRPELQNVRVDLRQFSSQLGNLSQVEMTNTKEIVADTVDYLKSLDKLSTLLQGTMALTTNLQLAGKLCDALDALCAEDDEHLEQTLCSDLVTHLHKITTEAHSSLLPLQHIDAPLILQLRSEYQGILSQFQACLHVLSNRCLTNPAAFEILAINLKSLIPKAGAQSTTNQ</sequence>
<reference evidence="11" key="1">
    <citation type="submission" date="2016-03" db="EMBL/GenBank/DDBJ databases">
        <authorList>
            <person name="Devillers H."/>
        </authorList>
    </citation>
    <scope>NUCLEOTIDE SEQUENCE [LARGE SCALE GENOMIC DNA]</scope>
</reference>
<keyword evidence="4" id="KW-0653">Protein transport</keyword>
<dbReference type="GO" id="GO:0000425">
    <property type="term" value="P:pexophagy"/>
    <property type="evidence" value="ECO:0007669"/>
    <property type="project" value="EnsemblFungi"/>
</dbReference>
<dbReference type="STRING" id="1266660.A0A1G4IT84"/>
<dbReference type="InterPro" id="IPR024602">
    <property type="entry name" value="COG_su2_N"/>
</dbReference>
<dbReference type="GO" id="GO:0006888">
    <property type="term" value="P:endoplasmic reticulum to Golgi vesicle-mediated transport"/>
    <property type="evidence" value="ECO:0007669"/>
    <property type="project" value="EnsemblFungi"/>
</dbReference>
<keyword evidence="11" id="KW-1185">Reference proteome</keyword>
<evidence type="ECO:0000313" key="11">
    <source>
        <dbReference type="Proteomes" id="UP000190274"/>
    </source>
</evidence>
<dbReference type="AlphaFoldDB" id="A0A1G4IT84"/>
<dbReference type="Gene3D" id="1.20.58.1240">
    <property type="match status" value="1"/>
</dbReference>
<keyword evidence="6" id="KW-0472">Membrane</keyword>
<keyword evidence="3" id="KW-0813">Transport</keyword>
<dbReference type="Pfam" id="PF22431">
    <property type="entry name" value="COG2p_C"/>
    <property type="match status" value="1"/>
</dbReference>
<dbReference type="OrthoDB" id="4034328at2759"/>
<evidence type="ECO:0000256" key="1">
    <source>
        <dbReference type="ARBA" id="ARBA00004395"/>
    </source>
</evidence>
<evidence type="ECO:0000256" key="5">
    <source>
        <dbReference type="ARBA" id="ARBA00023034"/>
    </source>
</evidence>
<evidence type="ECO:0000313" key="10">
    <source>
        <dbReference type="EMBL" id="SCU80089.1"/>
    </source>
</evidence>
<dbReference type="Proteomes" id="UP000190274">
    <property type="component" value="Chromosome B"/>
</dbReference>
<feature type="domain" description="Conserved oligomeric Golgi complex subunit 2 N-terminal" evidence="8">
    <location>
        <begin position="28"/>
        <end position="87"/>
    </location>
</feature>
<dbReference type="InterPro" id="IPR054494">
    <property type="entry name" value="COG2_C"/>
</dbReference>
<accession>A0A1G4IT84</accession>
<organism evidence="10 11">
    <name type="scientific">Lachancea dasiensis</name>
    <dbReference type="NCBI Taxonomy" id="1072105"/>
    <lineage>
        <taxon>Eukaryota</taxon>
        <taxon>Fungi</taxon>
        <taxon>Dikarya</taxon>
        <taxon>Ascomycota</taxon>
        <taxon>Saccharomycotina</taxon>
        <taxon>Saccharomycetes</taxon>
        <taxon>Saccharomycetales</taxon>
        <taxon>Saccharomycetaceae</taxon>
        <taxon>Lachancea</taxon>
    </lineage>
</organism>
<evidence type="ECO:0000259" key="9">
    <source>
        <dbReference type="Pfam" id="PF22431"/>
    </source>
</evidence>
<name>A0A1G4IT84_9SACH</name>
<dbReference type="EMBL" id="LT598456">
    <property type="protein sequence ID" value="SCU80089.1"/>
    <property type="molecule type" value="Genomic_DNA"/>
</dbReference>
<evidence type="ECO:0000256" key="2">
    <source>
        <dbReference type="ARBA" id="ARBA00020977"/>
    </source>
</evidence>
<keyword evidence="5" id="KW-0333">Golgi apparatus</keyword>
<dbReference type="GO" id="GO:0000139">
    <property type="term" value="C:Golgi membrane"/>
    <property type="evidence" value="ECO:0007669"/>
    <property type="project" value="UniProtKB-SubCell"/>
</dbReference>
<protein>
    <recommendedName>
        <fullName evidence="2">Conserved oligomeric Golgi complex subunit 2</fullName>
    </recommendedName>
    <alternativeName>
        <fullName evidence="7">Component of oligomeric Golgi complex 2</fullName>
    </alternativeName>
</protein>
<evidence type="ECO:0000259" key="8">
    <source>
        <dbReference type="Pfam" id="PF06148"/>
    </source>
</evidence>
<evidence type="ECO:0000256" key="6">
    <source>
        <dbReference type="ARBA" id="ARBA00023136"/>
    </source>
</evidence>
<feature type="domain" description="Conserved oligomeric Golgi complex subunit 2 C-terminal" evidence="9">
    <location>
        <begin position="98"/>
        <end position="236"/>
    </location>
</feature>
<dbReference type="GO" id="GO:0000301">
    <property type="term" value="P:retrograde transport, vesicle recycling within Golgi"/>
    <property type="evidence" value="ECO:0007669"/>
    <property type="project" value="EnsemblFungi"/>
</dbReference>
<dbReference type="GO" id="GO:0017119">
    <property type="term" value="C:Golgi transport complex"/>
    <property type="evidence" value="ECO:0007669"/>
    <property type="project" value="EnsemblFungi"/>
</dbReference>
<proteinExistence type="predicted"/>
<gene>
    <name evidence="10" type="ORF">LADA_0B04984G</name>
</gene>
<dbReference type="GO" id="GO:0032258">
    <property type="term" value="P:cytoplasm to vacuole targeting by the Cvt pathway"/>
    <property type="evidence" value="ECO:0007669"/>
    <property type="project" value="EnsemblFungi"/>
</dbReference>
<evidence type="ECO:0000256" key="7">
    <source>
        <dbReference type="ARBA" id="ARBA00031344"/>
    </source>
</evidence>
<dbReference type="Pfam" id="PF06148">
    <property type="entry name" value="COG2_N"/>
    <property type="match status" value="1"/>
</dbReference>